<evidence type="ECO:0000259" key="2">
    <source>
        <dbReference type="SMART" id="SM00507"/>
    </source>
</evidence>
<proteinExistence type="predicted"/>
<feature type="region of interest" description="Disordered" evidence="1">
    <location>
        <begin position="749"/>
        <end position="803"/>
    </location>
</feature>
<feature type="compositionally biased region" description="Basic residues" evidence="1">
    <location>
        <begin position="244"/>
        <end position="255"/>
    </location>
</feature>
<feature type="compositionally biased region" description="Pro residues" evidence="1">
    <location>
        <begin position="759"/>
        <end position="771"/>
    </location>
</feature>
<dbReference type="Pfam" id="PF10979">
    <property type="entry name" value="DUF2786"/>
    <property type="match status" value="1"/>
</dbReference>
<organism evidence="3 4">
    <name type="scientific">Nocardioides aquaticus</name>
    <dbReference type="NCBI Taxonomy" id="160826"/>
    <lineage>
        <taxon>Bacteria</taxon>
        <taxon>Bacillati</taxon>
        <taxon>Actinomycetota</taxon>
        <taxon>Actinomycetes</taxon>
        <taxon>Propionibacteriales</taxon>
        <taxon>Nocardioidaceae</taxon>
        <taxon>Nocardioides</taxon>
    </lineage>
</organism>
<dbReference type="Pfam" id="PF23771">
    <property type="entry name" value="DUF7168"/>
    <property type="match status" value="1"/>
</dbReference>
<dbReference type="RefSeq" id="WP_214058237.1">
    <property type="nucleotide sequence ID" value="NZ_CP075371.1"/>
</dbReference>
<feature type="compositionally biased region" description="Low complexity" evidence="1">
    <location>
        <begin position="226"/>
        <end position="243"/>
    </location>
</feature>
<keyword evidence="4" id="KW-1185">Reference proteome</keyword>
<name>A0ABX8EDY1_9ACTN</name>
<feature type="compositionally biased region" description="Pro residues" evidence="1">
    <location>
        <begin position="793"/>
        <end position="803"/>
    </location>
</feature>
<sequence length="803" mass="86483">MSGTGAAHAAMLAKVRKLLAKAEDPAATEAEAETYTAKAAALVASYGIDAALLAVADPGTDPVEDRRIPLDAPYAADKADLLGTVAMRLRCQVVRLRSRDADGSGWTLHVFGHRSDLERAEVLFTSLLLQASTRMLATPVPSWDHPAAFRRSWLAGFTAAVSRRLLQAEEAAQASAEQRGAAGGSTALVLADRTLEVLDAAGQAYPHARTARSRQLSGGGAGQGFAAGQRADLGGTRLGGTRRPLPRRRRRPGRWSRRERQRPSRDPLHNPQIQLAFERVFDYTRCMTTTADDDSTGPDPTLDVDVQVEAVMSPDPSFWEWVHALDTQRETTRVEALAVVKNAKAVQAAADVAVLQSIVEWCVINEALTDDEAMWIAGYGDHGLALGGVGCPLVRESAVIELSAVLGVSTRSGANQVAVTLELRYRLPRLWERVLSGACPVWRARQVAEKTMSLCEDGAAEVDRLVAPFAHSLSYAQLTRITDEALMRWDPEAAEEKRRAAADGRYCRIGLSEHVDGTVQLDAGLDLADAIALETAVSDRAKTLAADGSTDSLDVRRSQALGSLALGEQILSDDNADTGTSAGGATPATGKHLVLYAHIPGAVFNPLFCTTSPTSGAQLSRLDNRHPAPGPITTAQVRQWAHTAASITIRPVIDLAESIHCDSYECSDRLREQTQLRDTTCVFPWCTNPAVYSDMDHVIPYPEGLTETGNVAPACRQHHRAKTHMGWHYDVLGPGLYLWTSPDGQRYLRSHAGTHPLDVLPPGPPPDPLPEQPDTTPYQAPPPVPDDPDGAAEPPPRNDTPPF</sequence>
<dbReference type="Proteomes" id="UP000679307">
    <property type="component" value="Chromosome"/>
</dbReference>
<gene>
    <name evidence="3" type="ORF">ENKNEFLB_01067</name>
</gene>
<dbReference type="InterPro" id="IPR055592">
    <property type="entry name" value="DUF7168"/>
</dbReference>
<dbReference type="SMART" id="SM00507">
    <property type="entry name" value="HNHc"/>
    <property type="match status" value="1"/>
</dbReference>
<evidence type="ECO:0000256" key="1">
    <source>
        <dbReference type="SAM" id="MobiDB-lite"/>
    </source>
</evidence>
<reference evidence="3 4" key="1">
    <citation type="submission" date="2021-05" db="EMBL/GenBank/DDBJ databases">
        <title>Complete genome of Nocardioides aquaticus KCTC 9944T isolated from meromictic and hypersaline Ekho Lake, Antarctica.</title>
        <authorList>
            <person name="Hwang K."/>
            <person name="Kim K.M."/>
            <person name="Choe H."/>
        </authorList>
    </citation>
    <scope>NUCLEOTIDE SEQUENCE [LARGE SCALE GENOMIC DNA]</scope>
    <source>
        <strain evidence="3 4">KCTC 9944</strain>
    </source>
</reference>
<feature type="region of interest" description="Disordered" evidence="1">
    <location>
        <begin position="209"/>
        <end position="271"/>
    </location>
</feature>
<dbReference type="InterPro" id="IPR024498">
    <property type="entry name" value="DUF2786"/>
</dbReference>
<accession>A0ABX8EDY1</accession>
<feature type="domain" description="HNH nuclease" evidence="2">
    <location>
        <begin position="669"/>
        <end position="720"/>
    </location>
</feature>
<dbReference type="EMBL" id="CP075371">
    <property type="protein sequence ID" value="QVT78689.1"/>
    <property type="molecule type" value="Genomic_DNA"/>
</dbReference>
<feature type="compositionally biased region" description="Basic and acidic residues" evidence="1">
    <location>
        <begin position="256"/>
        <end position="268"/>
    </location>
</feature>
<evidence type="ECO:0000313" key="3">
    <source>
        <dbReference type="EMBL" id="QVT78689.1"/>
    </source>
</evidence>
<protein>
    <recommendedName>
        <fullName evidence="2">HNH nuclease domain-containing protein</fullName>
    </recommendedName>
</protein>
<dbReference type="CDD" id="cd00085">
    <property type="entry name" value="HNHc"/>
    <property type="match status" value="1"/>
</dbReference>
<evidence type="ECO:0000313" key="4">
    <source>
        <dbReference type="Proteomes" id="UP000679307"/>
    </source>
</evidence>
<dbReference type="InterPro" id="IPR003615">
    <property type="entry name" value="HNH_nuc"/>
</dbReference>